<dbReference type="Gene3D" id="3.30.310.50">
    <property type="entry name" value="Alpha-D-phosphohexomutase, C-terminal domain"/>
    <property type="match status" value="1"/>
</dbReference>
<evidence type="ECO:0000259" key="12">
    <source>
        <dbReference type="Pfam" id="PF02880"/>
    </source>
</evidence>
<dbReference type="PROSITE" id="PS00710">
    <property type="entry name" value="PGM_PMM"/>
    <property type="match status" value="1"/>
</dbReference>
<evidence type="ECO:0000313" key="14">
    <source>
        <dbReference type="Proteomes" id="UP001500945"/>
    </source>
</evidence>
<dbReference type="EMBL" id="BAABGM010000004">
    <property type="protein sequence ID" value="GAA4400393.1"/>
    <property type="molecule type" value="Genomic_DNA"/>
</dbReference>
<dbReference type="InterPro" id="IPR036900">
    <property type="entry name" value="A-D-PHexomutase_C_sf"/>
</dbReference>
<dbReference type="PANTHER" id="PTHR45745">
    <property type="entry name" value="PHOSPHOMANNOMUTASE 45A"/>
    <property type="match status" value="1"/>
</dbReference>
<evidence type="ECO:0000256" key="7">
    <source>
        <dbReference type="RuleBase" id="RU004326"/>
    </source>
</evidence>
<keyword evidence="5 7" id="KW-0460">Magnesium</keyword>
<organism evidence="13 14">
    <name type="scientific">Fodinibacter luteus</name>
    <dbReference type="NCBI Taxonomy" id="552064"/>
    <lineage>
        <taxon>Bacteria</taxon>
        <taxon>Bacillati</taxon>
        <taxon>Actinomycetota</taxon>
        <taxon>Actinomycetes</taxon>
        <taxon>Micrococcales</taxon>
        <taxon>Intrasporangiaceae</taxon>
        <taxon>Fodinibacter (ex Wang et al. 2009)</taxon>
    </lineage>
</organism>
<feature type="domain" description="Alpha-D-phosphohexomutase C-terminal" evidence="9">
    <location>
        <begin position="529"/>
        <end position="575"/>
    </location>
</feature>
<dbReference type="Pfam" id="PF02880">
    <property type="entry name" value="PGM_PMM_III"/>
    <property type="match status" value="1"/>
</dbReference>
<feature type="region of interest" description="Disordered" evidence="8">
    <location>
        <begin position="1"/>
        <end position="23"/>
    </location>
</feature>
<dbReference type="NCBIfam" id="TIGR01132">
    <property type="entry name" value="pgm"/>
    <property type="match status" value="1"/>
</dbReference>
<evidence type="ECO:0000313" key="13">
    <source>
        <dbReference type="EMBL" id="GAA4400393.1"/>
    </source>
</evidence>
<proteinExistence type="inferred from homology"/>
<dbReference type="Pfam" id="PF00408">
    <property type="entry name" value="PGM_PMM_IV"/>
    <property type="match status" value="1"/>
</dbReference>
<dbReference type="InterPro" id="IPR016066">
    <property type="entry name" value="A-D-PHexomutase_CS"/>
</dbReference>
<dbReference type="InterPro" id="IPR005852">
    <property type="entry name" value="PGM_a-D-Glc-sp"/>
</dbReference>
<protein>
    <submittedName>
        <fullName evidence="13">Phosphoglucomutase (Alpha-D-glucose-1,6-bisphosphate-dependent)</fullName>
    </submittedName>
</protein>
<dbReference type="InterPro" id="IPR005846">
    <property type="entry name" value="A-D-PHexomutase_a/b/a-III"/>
</dbReference>
<evidence type="ECO:0000259" key="11">
    <source>
        <dbReference type="Pfam" id="PF02879"/>
    </source>
</evidence>
<evidence type="ECO:0000256" key="8">
    <source>
        <dbReference type="SAM" id="MobiDB-lite"/>
    </source>
</evidence>
<dbReference type="InterPro" id="IPR005843">
    <property type="entry name" value="A-D-PHexomutase_C"/>
</dbReference>
<comment type="caution">
    <text evidence="13">The sequence shown here is derived from an EMBL/GenBank/DDBJ whole genome shotgun (WGS) entry which is preliminary data.</text>
</comment>
<evidence type="ECO:0000256" key="1">
    <source>
        <dbReference type="ARBA" id="ARBA00001946"/>
    </source>
</evidence>
<feature type="domain" description="Alpha-D-phosphohexomutase alpha/beta/alpha" evidence="10">
    <location>
        <begin position="69"/>
        <end position="217"/>
    </location>
</feature>
<dbReference type="InterPro" id="IPR005844">
    <property type="entry name" value="A-D-PHexomutase_a/b/a-I"/>
</dbReference>
<dbReference type="SUPFAM" id="SSF53738">
    <property type="entry name" value="Phosphoglucomutase, first 3 domains"/>
    <property type="match status" value="3"/>
</dbReference>
<dbReference type="Proteomes" id="UP001500945">
    <property type="component" value="Unassembled WGS sequence"/>
</dbReference>
<evidence type="ECO:0000256" key="2">
    <source>
        <dbReference type="ARBA" id="ARBA00010231"/>
    </source>
</evidence>
<keyword evidence="4 7" id="KW-0479">Metal-binding</keyword>
<dbReference type="SUPFAM" id="SSF55957">
    <property type="entry name" value="Phosphoglucomutase, C-terminal domain"/>
    <property type="match status" value="1"/>
</dbReference>
<dbReference type="Pfam" id="PF02878">
    <property type="entry name" value="PGM_PMM_I"/>
    <property type="match status" value="1"/>
</dbReference>
<sequence length="583" mass="61846">MAARQTENPPSDEHPLHLSPVGPLCKDRAMNAPRAGQPAQPSDLVDVAALVTAYYTREPDPENVDEQVAFGTSGHRGSSLRTSFNEAHILATTQAICEYRRDRGFDGPLFIGRDTHGLSEPAWSTALEVLVANDVTVLVDAADRYTPTPAVSHAILTANRGKVAGVDAMPGGTGLADGIVVTPSHNPPSDGGFKYNPPHGGPADSDATSVIAARANELIRGGLADVRRMPFARARAAVTSYDFLGSYVDDLPSVLDLDAVRSAGVRIGADPLGGAAVDYWGAIAERHRLDLTVVNPLVDATWRFMTLDWDGKIRMDCSSPSAMASLIAQRDTYDVATGNDADADRHGIVTPDAGLMNPNHYLSVAIQYLYGGARPHWREDGFIGKTLVSSSMIDRVAADLGRRLVEVPVGFKWFVPGLLDGSGPFGGEESAGASFLRRDGSVWTTDKDGILLALLASEILARTGMSPSEHYHSLVQRHGEPAYARIDAPANRAEKSKLAALSPDDVTADTLAGEPITAKLTRAPGNDAAIGGLKVVTESAWFAARPSGTEDVYKIYAESFRGADHLAQVQAEARDVVSAALGS</sequence>
<comment type="similarity">
    <text evidence="2 7">Belongs to the phosphohexose mutase family.</text>
</comment>
<feature type="domain" description="Alpha-D-phosphohexomutase alpha/beta/alpha" evidence="12">
    <location>
        <begin position="357"/>
        <end position="477"/>
    </location>
</feature>
<keyword evidence="6" id="KW-0413">Isomerase</keyword>
<dbReference type="Pfam" id="PF02879">
    <property type="entry name" value="PGM_PMM_II"/>
    <property type="match status" value="1"/>
</dbReference>
<dbReference type="PANTHER" id="PTHR45745:SF1">
    <property type="entry name" value="PHOSPHOGLUCOMUTASE 2B-RELATED"/>
    <property type="match status" value="1"/>
</dbReference>
<comment type="cofactor">
    <cofactor evidence="1">
        <name>Mg(2+)</name>
        <dbReference type="ChEBI" id="CHEBI:18420"/>
    </cofactor>
</comment>
<evidence type="ECO:0000256" key="4">
    <source>
        <dbReference type="ARBA" id="ARBA00022723"/>
    </source>
</evidence>
<accession>A0ABP8K4A6</accession>
<reference evidence="14" key="1">
    <citation type="journal article" date="2019" name="Int. J. Syst. Evol. Microbiol.">
        <title>The Global Catalogue of Microorganisms (GCM) 10K type strain sequencing project: providing services to taxonomists for standard genome sequencing and annotation.</title>
        <authorList>
            <consortium name="The Broad Institute Genomics Platform"/>
            <consortium name="The Broad Institute Genome Sequencing Center for Infectious Disease"/>
            <person name="Wu L."/>
            <person name="Ma J."/>
        </authorList>
    </citation>
    <scope>NUCLEOTIDE SEQUENCE [LARGE SCALE GENOMIC DNA]</scope>
    <source>
        <strain evidence="14">JCM 17809</strain>
    </source>
</reference>
<dbReference type="InterPro" id="IPR016055">
    <property type="entry name" value="A-D-PHexomutase_a/b/a-I/II/III"/>
</dbReference>
<gene>
    <name evidence="13" type="primary">pgm</name>
    <name evidence="13" type="ORF">GCM10023168_09080</name>
</gene>
<name>A0ABP8K4A6_9MICO</name>
<evidence type="ECO:0000259" key="10">
    <source>
        <dbReference type="Pfam" id="PF02878"/>
    </source>
</evidence>
<dbReference type="CDD" id="cd05801">
    <property type="entry name" value="PGM_like3"/>
    <property type="match status" value="1"/>
</dbReference>
<keyword evidence="3" id="KW-0597">Phosphoprotein</keyword>
<evidence type="ECO:0000256" key="5">
    <source>
        <dbReference type="ARBA" id="ARBA00022842"/>
    </source>
</evidence>
<feature type="domain" description="Alpha-D-phosphohexomutase alpha/beta/alpha" evidence="11">
    <location>
        <begin position="246"/>
        <end position="351"/>
    </location>
</feature>
<keyword evidence="14" id="KW-1185">Reference proteome</keyword>
<evidence type="ECO:0000256" key="6">
    <source>
        <dbReference type="ARBA" id="ARBA00023235"/>
    </source>
</evidence>
<evidence type="ECO:0000259" key="9">
    <source>
        <dbReference type="Pfam" id="PF00408"/>
    </source>
</evidence>
<evidence type="ECO:0000256" key="3">
    <source>
        <dbReference type="ARBA" id="ARBA00022553"/>
    </source>
</evidence>
<dbReference type="InterPro" id="IPR005845">
    <property type="entry name" value="A-D-PHexomutase_a/b/a-II"/>
</dbReference>
<dbReference type="Gene3D" id="3.40.120.10">
    <property type="entry name" value="Alpha-D-Glucose-1,6-Bisphosphate, subunit A, domain 3"/>
    <property type="match status" value="3"/>
</dbReference>